<reference evidence="1 2" key="1">
    <citation type="submission" date="2018-06" db="EMBL/GenBank/DDBJ databases">
        <title>Comparative genomics reveals the genomic features of Rhizophagus irregularis, R. cerebriforme, R. diaphanum and Gigaspora rosea, and their symbiotic lifestyle signature.</title>
        <authorList>
            <person name="Morin E."/>
            <person name="San Clemente H."/>
            <person name="Chen E.C.H."/>
            <person name="De La Providencia I."/>
            <person name="Hainaut M."/>
            <person name="Kuo A."/>
            <person name="Kohler A."/>
            <person name="Murat C."/>
            <person name="Tang N."/>
            <person name="Roy S."/>
            <person name="Loubradou J."/>
            <person name="Henrissat B."/>
            <person name="Grigoriev I.V."/>
            <person name="Corradi N."/>
            <person name="Roux C."/>
            <person name="Martin F.M."/>
        </authorList>
    </citation>
    <scope>NUCLEOTIDE SEQUENCE [LARGE SCALE GENOMIC DNA]</scope>
    <source>
        <strain evidence="1 2">DAOM 194757</strain>
    </source>
</reference>
<dbReference type="EMBL" id="QKWP01003789">
    <property type="protein sequence ID" value="RIB00677.1"/>
    <property type="molecule type" value="Genomic_DNA"/>
</dbReference>
<dbReference type="AlphaFoldDB" id="A0A397TVE9"/>
<accession>A0A397TVE9</accession>
<dbReference type="Proteomes" id="UP000266673">
    <property type="component" value="Unassembled WGS sequence"/>
</dbReference>
<organism evidence="1 2">
    <name type="scientific">Gigaspora rosea</name>
    <dbReference type="NCBI Taxonomy" id="44941"/>
    <lineage>
        <taxon>Eukaryota</taxon>
        <taxon>Fungi</taxon>
        <taxon>Fungi incertae sedis</taxon>
        <taxon>Mucoromycota</taxon>
        <taxon>Glomeromycotina</taxon>
        <taxon>Glomeromycetes</taxon>
        <taxon>Diversisporales</taxon>
        <taxon>Gigasporaceae</taxon>
        <taxon>Gigaspora</taxon>
    </lineage>
</organism>
<sequence>MVKDKSRKNAFYWYYERRDKLNCNGSIVTRLVNGQHYLKSAKEYNHLAQASRVKVVKMIARIKDQVQLTRKSLPNQKIQRIRHIDLPTKPLSLEDLIIPDHMKRTLSGEEHNINLDPHVVLTDFEAVTINSVQLEFDDVQNKGCHFHFSQCIYRKVQAYGLASRYAAYEELKTHIPDEAGHVVRWFEETFIYSRVRHTHRNGNISRSKPLFPPTFWSVADNIEYDYPRMQNSVEGWHRRWDVLVDCAHAGIFRILKEIQKKQNRVELDIEAILQGALRPPQKRYNIEREQRIQTVFNDCSNRSIMEYLRGIAHNLVF</sequence>
<evidence type="ECO:0000313" key="1">
    <source>
        <dbReference type="EMBL" id="RIB00677.1"/>
    </source>
</evidence>
<protein>
    <recommendedName>
        <fullName evidence="3">MULE transposase domain-containing protein</fullName>
    </recommendedName>
</protein>
<dbReference type="OrthoDB" id="2417292at2759"/>
<gene>
    <name evidence="1" type="ORF">C2G38_2233429</name>
</gene>
<comment type="caution">
    <text evidence="1">The sequence shown here is derived from an EMBL/GenBank/DDBJ whole genome shotgun (WGS) entry which is preliminary data.</text>
</comment>
<name>A0A397TVE9_9GLOM</name>
<keyword evidence="2" id="KW-1185">Reference proteome</keyword>
<proteinExistence type="predicted"/>
<evidence type="ECO:0008006" key="3">
    <source>
        <dbReference type="Google" id="ProtNLM"/>
    </source>
</evidence>
<evidence type="ECO:0000313" key="2">
    <source>
        <dbReference type="Proteomes" id="UP000266673"/>
    </source>
</evidence>